<name>F5XM61_MICPN</name>
<sequence>MKACHTVRPVFDDPNLVGCAGLVPALLLGESAGLHELLGEHVSVDCPNPVVKSAGVIAGMLTGADSIDDLNVVRHGGMPRLLGGTRAPSTYGTYLRSFTHGHV</sequence>
<dbReference type="EMBL" id="AP012204">
    <property type="protein sequence ID" value="BAK36318.1"/>
    <property type="molecule type" value="Genomic_DNA"/>
</dbReference>
<evidence type="ECO:0000313" key="1">
    <source>
        <dbReference type="EMBL" id="BAK36318.1"/>
    </source>
</evidence>
<dbReference type="Proteomes" id="UP000007947">
    <property type="component" value="Chromosome"/>
</dbReference>
<dbReference type="HOGENOM" id="CLU_2260525_0_0_11"/>
<organism evidence="1 2">
    <name type="scientific">Microlunatus phosphovorus (strain ATCC 700054 / DSM 10555 / JCM 9379 / NBRC 101784 / NCIMB 13414 / VKM Ac-1990 / NM-1)</name>
    <dbReference type="NCBI Taxonomy" id="1032480"/>
    <lineage>
        <taxon>Bacteria</taxon>
        <taxon>Bacillati</taxon>
        <taxon>Actinomycetota</taxon>
        <taxon>Actinomycetes</taxon>
        <taxon>Propionibacteriales</taxon>
        <taxon>Propionibacteriaceae</taxon>
        <taxon>Microlunatus</taxon>
    </lineage>
</organism>
<dbReference type="KEGG" id="mph:MLP_33040"/>
<accession>F5XM61</accession>
<keyword evidence="2" id="KW-1185">Reference proteome</keyword>
<proteinExistence type="predicted"/>
<gene>
    <name evidence="1" type="ordered locus">MLP_33040</name>
</gene>
<reference evidence="1 2" key="1">
    <citation type="submission" date="2011-05" db="EMBL/GenBank/DDBJ databases">
        <title>Whole genome sequence of Microlunatus phosphovorus NM-1.</title>
        <authorList>
            <person name="Hosoyama A."/>
            <person name="Sasaki K."/>
            <person name="Harada T."/>
            <person name="Igarashi R."/>
            <person name="Kawakoshi A."/>
            <person name="Sasagawa M."/>
            <person name="Fukada J."/>
            <person name="Nakamura S."/>
            <person name="Katano Y."/>
            <person name="Hanada S."/>
            <person name="Kamagata Y."/>
            <person name="Nakamura N."/>
            <person name="Yamazaki S."/>
            <person name="Fujita N."/>
        </authorList>
    </citation>
    <scope>NUCLEOTIDE SEQUENCE [LARGE SCALE GENOMIC DNA]</scope>
    <source>
        <strain evidence="2">ATCC 700054 / DSM 10555 / JCM 9379 / NBRC 101784 / NCIMB 13414 / VKM Ac-1990 / NM-1</strain>
    </source>
</reference>
<dbReference type="AlphaFoldDB" id="F5XM61"/>
<dbReference type="eggNOG" id="COG3385">
    <property type="taxonomic scope" value="Bacteria"/>
</dbReference>
<evidence type="ECO:0000313" key="2">
    <source>
        <dbReference type="Proteomes" id="UP000007947"/>
    </source>
</evidence>
<protein>
    <submittedName>
        <fullName evidence="1">Putative transposase for insertion sequence element</fullName>
    </submittedName>
</protein>